<comment type="caution">
    <text evidence="8">The sequence shown here is derived from an EMBL/GenBank/DDBJ whole genome shotgun (WGS) entry which is preliminary data.</text>
</comment>
<dbReference type="SUPFAM" id="SSF54001">
    <property type="entry name" value="Cysteine proteinases"/>
    <property type="match status" value="1"/>
</dbReference>
<accession>A0A6A3PFK5</accession>
<dbReference type="GO" id="GO:0006508">
    <property type="term" value="P:proteolysis"/>
    <property type="evidence" value="ECO:0007669"/>
    <property type="project" value="UniProtKB-KW"/>
</dbReference>
<evidence type="ECO:0000313" key="9">
    <source>
        <dbReference type="EMBL" id="KAE9308678.1"/>
    </source>
</evidence>
<evidence type="ECO:0000313" key="8">
    <source>
        <dbReference type="EMBL" id="KAE9051461.1"/>
    </source>
</evidence>
<feature type="compositionally biased region" description="Gly residues" evidence="5">
    <location>
        <begin position="472"/>
        <end position="496"/>
    </location>
</feature>
<keyword evidence="11" id="KW-1185">Reference proteome</keyword>
<dbReference type="Pfam" id="PF21056">
    <property type="entry name" value="ZSWIM1-3_RNaseH-like"/>
    <property type="match status" value="1"/>
</dbReference>
<feature type="domain" description="Ubiquitin-like protease family profile" evidence="6">
    <location>
        <begin position="749"/>
        <end position="874"/>
    </location>
</feature>
<feature type="region of interest" description="Disordered" evidence="5">
    <location>
        <begin position="855"/>
        <end position="874"/>
    </location>
</feature>
<evidence type="ECO:0008006" key="12">
    <source>
        <dbReference type="Google" id="ProtNLM"/>
    </source>
</evidence>
<evidence type="ECO:0000313" key="10">
    <source>
        <dbReference type="Proteomes" id="UP000429607"/>
    </source>
</evidence>
<dbReference type="AlphaFoldDB" id="A0A6A3PFK5"/>
<feature type="compositionally biased region" description="Polar residues" evidence="5">
    <location>
        <begin position="535"/>
        <end position="549"/>
    </location>
</feature>
<keyword evidence="4" id="KW-0479">Metal-binding</keyword>
<proteinExistence type="inferred from homology"/>
<evidence type="ECO:0000256" key="1">
    <source>
        <dbReference type="ARBA" id="ARBA00005234"/>
    </source>
</evidence>
<name>A0A6A3PFK5_9STRA</name>
<dbReference type="PROSITE" id="PS50966">
    <property type="entry name" value="ZF_SWIM"/>
    <property type="match status" value="1"/>
</dbReference>
<feature type="region of interest" description="Disordered" evidence="5">
    <location>
        <begin position="462"/>
        <end position="556"/>
    </location>
</feature>
<dbReference type="InterPro" id="IPR007527">
    <property type="entry name" value="Znf_SWIM"/>
</dbReference>
<dbReference type="InterPro" id="IPR048324">
    <property type="entry name" value="ZSWIM1-3_RNaseH-like"/>
</dbReference>
<evidence type="ECO:0000259" key="7">
    <source>
        <dbReference type="PROSITE" id="PS50966"/>
    </source>
</evidence>
<dbReference type="Gene3D" id="3.40.395.10">
    <property type="entry name" value="Adenoviral Proteinase, Chain A"/>
    <property type="match status" value="1"/>
</dbReference>
<gene>
    <name evidence="8" type="ORF">PR001_g1420</name>
    <name evidence="9" type="ORF">PR003_g20686</name>
</gene>
<evidence type="ECO:0000256" key="5">
    <source>
        <dbReference type="SAM" id="MobiDB-lite"/>
    </source>
</evidence>
<evidence type="ECO:0000256" key="2">
    <source>
        <dbReference type="ARBA" id="ARBA00022670"/>
    </source>
</evidence>
<reference evidence="8 10" key="1">
    <citation type="submission" date="2018-09" db="EMBL/GenBank/DDBJ databases">
        <title>Genomic investigation of the strawberry pathogen Phytophthora fragariae indicates pathogenicity is determined by transcriptional variation in three key races.</title>
        <authorList>
            <person name="Adams T.M."/>
            <person name="Armitage A.D."/>
            <person name="Sobczyk M.K."/>
            <person name="Bates H.J."/>
            <person name="Dunwell J.M."/>
            <person name="Nellist C.F."/>
            <person name="Harrison R.J."/>
        </authorList>
    </citation>
    <scope>NUCLEOTIDE SEQUENCE [LARGE SCALE GENOMIC DNA]</scope>
    <source>
        <strain evidence="8 10">SCRP249</strain>
        <strain evidence="9 11">SCRP333</strain>
    </source>
</reference>
<dbReference type="EMBL" id="QXFV01000043">
    <property type="protein sequence ID" value="KAE9051461.1"/>
    <property type="molecule type" value="Genomic_DNA"/>
</dbReference>
<comment type="similarity">
    <text evidence="1">Belongs to the peptidase C48 family.</text>
</comment>
<dbReference type="PROSITE" id="PS50600">
    <property type="entry name" value="ULP_PROTEASE"/>
    <property type="match status" value="1"/>
</dbReference>
<sequence length="874" mass="99115">MVVDFNLESALNVSSVHESARCDTGVISFTSGHMRAMLDSFPEVLQMDCTHQTNQYNYQLLTMVAMDQYGNGQPVQYSLVETNGDWHMSKCLDHFKRANEHWRFVRIAIVDKDLREVDVIRKKLPEARILYCHFHVIKWLHDIIRKSKRFGVYPEDVLTQMKHTITNMTYARTQEDYEMHRDEFKSLAGREGRTALWEYFDKNWNQCCEMWVMAYRVDLPHFGNHTNNRVESLFGKLKRYLKGHLTMRASLKILLAYQRRKEEEYKAKVEMPGTLRNVGYSEEMNVVLGMTTRWVAAAIKTQFDIASDPARADSYAFKDNGATITVQRGEREYLLEKEEYTCDCEFSQTMKLPCRHAMVYRKACGHPLTIPFSAISSRWFGQSRLPQEWLTEVDAPFVAKIFKPKQKATGGTLTEADKYRRAQRSFGRIRGEIARLPDADFDTAMSEQDQWWYNLRRGKITIEPPTSDDGGDSQGGGDGDPGGNPSGGSASGGGNVGSSADDTTNEGGGRKEATDDEPPTQPTAPTTHAEERNRQYSTPKPQVRLTGSNRVGRPRLNRAAVKKKTRVARKKYNNGTKLRALLRDDDVCDVMTTLIAINPGIREAGSFLATFEVKEKCEGKSMQWRLHSDYVPDRVRFRLPESTIDSALDNLKAGLGKDEEIELDSDGEKLETAAEFVVAIEKVGQFTRKQLEAMKWLWNLQHKCRNAVICCTWLNSEVKAAVDNPGPSAGAFTEILETWPYTPLRGFGFDLAYADLYCFRDSAWLNDNAMRAFAKVLARYKNNTTVVLPPWSKDKTGQQKKKHTSLLTTKTLEEITAGVSAYRFLLLSINFGGVHWGCIVVDQDAKLVKTYDSMGGGSGTASGWQKWHAGSWTR</sequence>
<keyword evidence="4" id="KW-0863">Zinc-finger</keyword>
<dbReference type="Pfam" id="PF02902">
    <property type="entry name" value="Peptidase_C48"/>
    <property type="match status" value="1"/>
</dbReference>
<dbReference type="Proteomes" id="UP000429607">
    <property type="component" value="Unassembled WGS sequence"/>
</dbReference>
<organism evidence="8 10">
    <name type="scientific">Phytophthora rubi</name>
    <dbReference type="NCBI Taxonomy" id="129364"/>
    <lineage>
        <taxon>Eukaryota</taxon>
        <taxon>Sar</taxon>
        <taxon>Stramenopiles</taxon>
        <taxon>Oomycota</taxon>
        <taxon>Peronosporomycetes</taxon>
        <taxon>Peronosporales</taxon>
        <taxon>Peronosporaceae</taxon>
        <taxon>Phytophthora</taxon>
    </lineage>
</organism>
<evidence type="ECO:0000256" key="3">
    <source>
        <dbReference type="ARBA" id="ARBA00022801"/>
    </source>
</evidence>
<keyword evidence="2" id="KW-0645">Protease</keyword>
<evidence type="ECO:0000256" key="4">
    <source>
        <dbReference type="PROSITE-ProRule" id="PRU00325"/>
    </source>
</evidence>
<dbReference type="EMBL" id="QXFT01001865">
    <property type="protein sequence ID" value="KAE9308678.1"/>
    <property type="molecule type" value="Genomic_DNA"/>
</dbReference>
<dbReference type="PANTHER" id="PTHR31569:SF4">
    <property type="entry name" value="SWIM-TYPE DOMAIN-CONTAINING PROTEIN"/>
    <property type="match status" value="1"/>
</dbReference>
<dbReference type="InterPro" id="IPR003653">
    <property type="entry name" value="Peptidase_C48_C"/>
</dbReference>
<dbReference type="InterPro" id="IPR038765">
    <property type="entry name" value="Papain-like_cys_pep_sf"/>
</dbReference>
<evidence type="ECO:0000259" key="6">
    <source>
        <dbReference type="PROSITE" id="PS50600"/>
    </source>
</evidence>
<dbReference type="InterPro" id="IPR052579">
    <property type="entry name" value="Zinc_finger_SWIM"/>
</dbReference>
<keyword evidence="4" id="KW-0862">Zinc</keyword>
<protein>
    <recommendedName>
        <fullName evidence="12">SWIM-type domain-containing protein</fullName>
    </recommendedName>
</protein>
<keyword evidence="3" id="KW-0378">Hydrolase</keyword>
<dbReference type="GO" id="GO:0008270">
    <property type="term" value="F:zinc ion binding"/>
    <property type="evidence" value="ECO:0007669"/>
    <property type="project" value="UniProtKB-KW"/>
</dbReference>
<evidence type="ECO:0000313" key="11">
    <source>
        <dbReference type="Proteomes" id="UP000434957"/>
    </source>
</evidence>
<dbReference type="PANTHER" id="PTHR31569">
    <property type="entry name" value="SWIM-TYPE DOMAIN-CONTAINING PROTEIN"/>
    <property type="match status" value="1"/>
</dbReference>
<dbReference type="GO" id="GO:0008234">
    <property type="term" value="F:cysteine-type peptidase activity"/>
    <property type="evidence" value="ECO:0007669"/>
    <property type="project" value="InterPro"/>
</dbReference>
<dbReference type="Proteomes" id="UP000434957">
    <property type="component" value="Unassembled WGS sequence"/>
</dbReference>
<feature type="domain" description="SWIM-type" evidence="7">
    <location>
        <begin position="333"/>
        <end position="365"/>
    </location>
</feature>